<dbReference type="AlphaFoldDB" id="A0A1I4Z8I2"/>
<evidence type="ECO:0000256" key="1">
    <source>
        <dbReference type="SAM" id="MobiDB-lite"/>
    </source>
</evidence>
<dbReference type="STRING" id="287099.SAMN05660413_01169"/>
<dbReference type="Proteomes" id="UP000199153">
    <property type="component" value="Unassembled WGS sequence"/>
</dbReference>
<name>A0A1I4Z8I2_9FLAO</name>
<gene>
    <name evidence="2" type="ORF">SAMN05660413_01169</name>
</gene>
<dbReference type="EMBL" id="FOVL01000005">
    <property type="protein sequence ID" value="SFN46259.1"/>
    <property type="molecule type" value="Genomic_DNA"/>
</dbReference>
<accession>A0A1I4Z8I2</accession>
<evidence type="ECO:0000313" key="2">
    <source>
        <dbReference type="EMBL" id="SFN46259.1"/>
    </source>
</evidence>
<feature type="region of interest" description="Disordered" evidence="1">
    <location>
        <begin position="43"/>
        <end position="71"/>
    </location>
</feature>
<proteinExistence type="predicted"/>
<sequence length="71" mass="7817">MAFEVIDVTAREDDDSNSELPQVRIKILDATVVADYLLNLFSNPDIPESSSEPEDVTPPDDIPAIELEATE</sequence>
<dbReference type="RefSeq" id="WP_093407052.1">
    <property type="nucleotide sequence ID" value="NZ_FOVL01000005.1"/>
</dbReference>
<evidence type="ECO:0000313" key="3">
    <source>
        <dbReference type="Proteomes" id="UP000199153"/>
    </source>
</evidence>
<reference evidence="2 3" key="1">
    <citation type="submission" date="2016-10" db="EMBL/GenBank/DDBJ databases">
        <authorList>
            <person name="de Groot N.N."/>
        </authorList>
    </citation>
    <scope>NUCLEOTIDE SEQUENCE [LARGE SCALE GENOMIC DNA]</scope>
    <source>
        <strain evidence="2 3">DSM 17794</strain>
    </source>
</reference>
<keyword evidence="3" id="KW-1185">Reference proteome</keyword>
<organism evidence="2 3">
    <name type="scientific">Salegentibacter flavus</name>
    <dbReference type="NCBI Taxonomy" id="287099"/>
    <lineage>
        <taxon>Bacteria</taxon>
        <taxon>Pseudomonadati</taxon>
        <taxon>Bacteroidota</taxon>
        <taxon>Flavobacteriia</taxon>
        <taxon>Flavobacteriales</taxon>
        <taxon>Flavobacteriaceae</taxon>
        <taxon>Salegentibacter</taxon>
    </lineage>
</organism>
<dbReference type="OrthoDB" id="1442058at2"/>
<protein>
    <submittedName>
        <fullName evidence="2">Uncharacterized protein</fullName>
    </submittedName>
</protein>